<evidence type="ECO:0000313" key="1">
    <source>
        <dbReference type="EMBL" id="KAK3081503.1"/>
    </source>
</evidence>
<evidence type="ECO:0000313" key="2">
    <source>
        <dbReference type="Proteomes" id="UP001186974"/>
    </source>
</evidence>
<organism evidence="1 2">
    <name type="scientific">Coniosporium uncinatum</name>
    <dbReference type="NCBI Taxonomy" id="93489"/>
    <lineage>
        <taxon>Eukaryota</taxon>
        <taxon>Fungi</taxon>
        <taxon>Dikarya</taxon>
        <taxon>Ascomycota</taxon>
        <taxon>Pezizomycotina</taxon>
        <taxon>Dothideomycetes</taxon>
        <taxon>Dothideomycetes incertae sedis</taxon>
        <taxon>Coniosporium</taxon>
    </lineage>
</organism>
<protein>
    <submittedName>
        <fullName evidence="1">Uncharacterized protein</fullName>
    </submittedName>
</protein>
<gene>
    <name evidence="1" type="ORF">LTS18_006003</name>
</gene>
<proteinExistence type="predicted"/>
<dbReference type="Proteomes" id="UP001186974">
    <property type="component" value="Unassembled WGS sequence"/>
</dbReference>
<reference evidence="1" key="1">
    <citation type="submission" date="2024-09" db="EMBL/GenBank/DDBJ databases">
        <title>Black Yeasts Isolated from many extreme environments.</title>
        <authorList>
            <person name="Coleine C."/>
            <person name="Stajich J.E."/>
            <person name="Selbmann L."/>
        </authorList>
    </citation>
    <scope>NUCLEOTIDE SEQUENCE</scope>
    <source>
        <strain evidence="1">CCFEE 5737</strain>
    </source>
</reference>
<dbReference type="EMBL" id="JAWDJW010000145">
    <property type="protein sequence ID" value="KAK3081503.1"/>
    <property type="molecule type" value="Genomic_DNA"/>
</dbReference>
<sequence>MGTKTTIQPSLVLNIYTVLESGKHHIYYVHCYCCLPTAEMRGILIASALVGLVAAVTCPADHNKVISSYKIECGIDHAGGDMPGPNGNTALTIDACIAQCRARSGCVLVAWLSGPKACYLKDRVGDAYENPSVLGALKVGTDSSAIRGNVPVKESTRSSASSPAASSSAKPSTPNHVASLSSRSSLPAPASSSSARTSAAVPAASSPPNAPAQFVKNAGKRGLAYNDPKYTRFFSRAGQHSRVSWAYNWYSTAYKVNARDHVGSSRAGTSELRKANPALTYIPMLWSDNPDLTRNWETNTKEAFDEGADAALAFNEPDQCGGGGSCMTVDRAVAAYRVFFSKVSNYKNTGKMAAPAVTNSGADNAGLKYLQKFITQCTGCTIDVVPIHWYSSAYAIQYFKDHVTSAYEMSGHKPIYITEFGFNEGSEAQQIKALKEILIWLDNQPFVERYAYFMATPGSLIKEDGSGLSELGKVYNSYNG</sequence>
<accession>A0ACC3DXQ3</accession>
<name>A0ACC3DXQ3_9PEZI</name>
<comment type="caution">
    <text evidence="1">The sequence shown here is derived from an EMBL/GenBank/DDBJ whole genome shotgun (WGS) entry which is preliminary data.</text>
</comment>
<keyword evidence="2" id="KW-1185">Reference proteome</keyword>